<dbReference type="EMBL" id="JBHTAI010000009">
    <property type="protein sequence ID" value="MFC7149920.1"/>
    <property type="molecule type" value="Genomic_DNA"/>
</dbReference>
<keyword evidence="2" id="KW-0560">Oxidoreductase</keyword>
<evidence type="ECO:0000259" key="4">
    <source>
        <dbReference type="Pfam" id="PF22725"/>
    </source>
</evidence>
<dbReference type="PANTHER" id="PTHR43708:SF5">
    <property type="entry name" value="CONSERVED EXPRESSED OXIDOREDUCTASE (EUROFUNG)-RELATED"/>
    <property type="match status" value="1"/>
</dbReference>
<dbReference type="SUPFAM" id="SSF51735">
    <property type="entry name" value="NAD(P)-binding Rossmann-fold domains"/>
    <property type="match status" value="1"/>
</dbReference>
<reference evidence="6" key="1">
    <citation type="journal article" date="2019" name="Int. J. Syst. Evol. Microbiol.">
        <title>The Global Catalogue of Microorganisms (GCM) 10K type strain sequencing project: providing services to taxonomists for standard genome sequencing and annotation.</title>
        <authorList>
            <consortium name="The Broad Institute Genomics Platform"/>
            <consortium name="The Broad Institute Genome Sequencing Center for Infectious Disease"/>
            <person name="Wu L."/>
            <person name="Ma J."/>
        </authorList>
    </citation>
    <scope>NUCLEOTIDE SEQUENCE [LARGE SCALE GENOMIC DNA]</scope>
    <source>
        <strain evidence="6">KCTC 12907</strain>
    </source>
</reference>
<comment type="similarity">
    <text evidence="1">Belongs to the Gfo/Idh/MocA family.</text>
</comment>
<dbReference type="InterPro" id="IPR000683">
    <property type="entry name" value="Gfo/Idh/MocA-like_OxRdtase_N"/>
</dbReference>
<evidence type="ECO:0000256" key="2">
    <source>
        <dbReference type="ARBA" id="ARBA00023002"/>
    </source>
</evidence>
<dbReference type="Proteomes" id="UP001596378">
    <property type="component" value="Unassembled WGS sequence"/>
</dbReference>
<evidence type="ECO:0000259" key="3">
    <source>
        <dbReference type="Pfam" id="PF01408"/>
    </source>
</evidence>
<gene>
    <name evidence="5" type="ORF">ACFQMJ_15445</name>
</gene>
<feature type="domain" description="Gfo/Idh/MocA-like oxidoreductase N-terminal" evidence="3">
    <location>
        <begin position="33"/>
        <end position="150"/>
    </location>
</feature>
<dbReference type="Gene3D" id="3.40.50.720">
    <property type="entry name" value="NAD(P)-binding Rossmann-like Domain"/>
    <property type="match status" value="1"/>
</dbReference>
<organism evidence="5 6">
    <name type="scientific">Cohnella cellulosilytica</name>
    <dbReference type="NCBI Taxonomy" id="986710"/>
    <lineage>
        <taxon>Bacteria</taxon>
        <taxon>Bacillati</taxon>
        <taxon>Bacillota</taxon>
        <taxon>Bacilli</taxon>
        <taxon>Bacillales</taxon>
        <taxon>Paenibacillaceae</taxon>
        <taxon>Cohnella</taxon>
    </lineage>
</organism>
<keyword evidence="6" id="KW-1185">Reference proteome</keyword>
<evidence type="ECO:0000313" key="6">
    <source>
        <dbReference type="Proteomes" id="UP001596378"/>
    </source>
</evidence>
<feature type="domain" description="GFO/IDH/MocA-like oxidoreductase" evidence="4">
    <location>
        <begin position="161"/>
        <end position="282"/>
    </location>
</feature>
<sequence>MSAAGRSESELEAALRDMDWTYRPQLPRSLEMGIGIVGAGEIVRGCHLPAYRMAGFRVVGIYDRDRAKAEALAREFGIGHVFDSLEQLASHPDVAIADIAVPAQFQADVVRQIVPYRLHILCQKPLAESYSDALEIAAMCDRAGVKAAVNQQMRWAPGIQASRIAVKRGWIGTPYQGAIQVHVNTPWEMWGWLARTERLEIMYHSIHYLDAIRYVLGRSPKAVFADGTRYPGAASVRGETRTTIQLLYEDETRGLVYDNHTNFADQDDWFATFRFDGTEGIVKGTNGALYNYPIGQEDTVALYSKKLQPHGWYAPVLEGRWFPHAFMGTMGELMLAIEEDREPENSVADNLITMQTVFAAYRSMESGRAVALDEIARAEHGR</sequence>
<dbReference type="InterPro" id="IPR051317">
    <property type="entry name" value="Gfo/Idh/MocA_oxidoreduct"/>
</dbReference>
<dbReference type="Pfam" id="PF22725">
    <property type="entry name" value="GFO_IDH_MocA_C3"/>
    <property type="match status" value="1"/>
</dbReference>
<dbReference type="Gene3D" id="3.30.360.10">
    <property type="entry name" value="Dihydrodipicolinate Reductase, domain 2"/>
    <property type="match status" value="1"/>
</dbReference>
<dbReference type="InterPro" id="IPR036291">
    <property type="entry name" value="NAD(P)-bd_dom_sf"/>
</dbReference>
<dbReference type="InterPro" id="IPR055170">
    <property type="entry name" value="GFO_IDH_MocA-like_dom"/>
</dbReference>
<dbReference type="SUPFAM" id="SSF55347">
    <property type="entry name" value="Glyceraldehyde-3-phosphate dehydrogenase-like, C-terminal domain"/>
    <property type="match status" value="1"/>
</dbReference>
<name>A0ABW2FGE1_9BACL</name>
<comment type="caution">
    <text evidence="5">The sequence shown here is derived from an EMBL/GenBank/DDBJ whole genome shotgun (WGS) entry which is preliminary data.</text>
</comment>
<evidence type="ECO:0000313" key="5">
    <source>
        <dbReference type="EMBL" id="MFC7149920.1"/>
    </source>
</evidence>
<evidence type="ECO:0000256" key="1">
    <source>
        <dbReference type="ARBA" id="ARBA00010928"/>
    </source>
</evidence>
<dbReference type="PANTHER" id="PTHR43708">
    <property type="entry name" value="CONSERVED EXPRESSED OXIDOREDUCTASE (EUROFUNG)"/>
    <property type="match status" value="1"/>
</dbReference>
<accession>A0ABW2FGE1</accession>
<dbReference type="RefSeq" id="WP_378046422.1">
    <property type="nucleotide sequence ID" value="NZ_JBHMDN010000010.1"/>
</dbReference>
<protein>
    <submittedName>
        <fullName evidence="5">Gfo/Idh/MocA family protein</fullName>
    </submittedName>
</protein>
<proteinExistence type="inferred from homology"/>
<dbReference type="Pfam" id="PF01408">
    <property type="entry name" value="GFO_IDH_MocA"/>
    <property type="match status" value="1"/>
</dbReference>